<dbReference type="InterPro" id="IPR003497">
    <property type="entry name" value="BRO_N_domain"/>
</dbReference>
<evidence type="ECO:0000313" key="2">
    <source>
        <dbReference type="EMBL" id="DAF52701.1"/>
    </source>
</evidence>
<accession>A0A8S5SNR3</accession>
<feature type="domain" description="Bro-N" evidence="1">
    <location>
        <begin position="18"/>
        <end position="105"/>
    </location>
</feature>
<reference evidence="2" key="1">
    <citation type="journal article" date="2021" name="Proc. Natl. Acad. Sci. U.S.A.">
        <title>A Catalog of Tens of Thousands of Viruses from Human Metagenomes Reveals Hidden Associations with Chronic Diseases.</title>
        <authorList>
            <person name="Tisza M.J."/>
            <person name="Buck C.B."/>
        </authorList>
    </citation>
    <scope>NUCLEOTIDE SEQUENCE</scope>
    <source>
        <strain evidence="2">CtqSm5</strain>
    </source>
</reference>
<dbReference type="EMBL" id="BK032642">
    <property type="protein sequence ID" value="DAF52701.1"/>
    <property type="molecule type" value="Genomic_DNA"/>
</dbReference>
<evidence type="ECO:0000259" key="1">
    <source>
        <dbReference type="SMART" id="SM01040"/>
    </source>
</evidence>
<dbReference type="SMART" id="SM01040">
    <property type="entry name" value="Bro-N"/>
    <property type="match status" value="1"/>
</dbReference>
<proteinExistence type="predicted"/>
<sequence length="212" mass="24428">MKNKTLEPIGSIQIGGIEFEYYGDIYEPLFLAKQVATLLNERDGSTVARKVRESEKHKEKVVIKGKYEQVQNCTLLTETGLFLSIQNSNKLDSNKKREIIKELKEQGLFKKLIVDSRKEVEFVSQLEQALQPFGVSGKCQYNVNGYRIDYYIPSMNVAIEYDENDHNGYAYEKQELRQQIIEEQLGCKFIRVSDSKPHAYNVGLVIKELFCA</sequence>
<protein>
    <submittedName>
        <fullName evidence="2">BRO family protein</fullName>
    </submittedName>
</protein>
<dbReference type="Gene3D" id="3.40.960.10">
    <property type="entry name" value="VSR Endonuclease"/>
    <property type="match status" value="1"/>
</dbReference>
<organism evidence="2">
    <name type="scientific">Siphoviridae sp. ctqSm5</name>
    <dbReference type="NCBI Taxonomy" id="2827949"/>
    <lineage>
        <taxon>Viruses</taxon>
        <taxon>Duplodnaviria</taxon>
        <taxon>Heunggongvirae</taxon>
        <taxon>Uroviricota</taxon>
        <taxon>Caudoviricetes</taxon>
    </lineage>
</organism>
<name>A0A8S5SNR3_9CAUD</name>